<comment type="similarity">
    <text evidence="1">Belongs to the ABC transporter superfamily.</text>
</comment>
<dbReference type="InterPro" id="IPR013563">
    <property type="entry name" value="Oligopep_ABC_C"/>
</dbReference>
<dbReference type="PANTHER" id="PTHR43776:SF7">
    <property type="entry name" value="D,D-DIPEPTIDE TRANSPORT ATP-BINDING PROTEIN DDPF-RELATED"/>
    <property type="match status" value="1"/>
</dbReference>
<dbReference type="NCBIfam" id="TIGR01727">
    <property type="entry name" value="oligo_HPY"/>
    <property type="match status" value="1"/>
</dbReference>
<dbReference type="NCBIfam" id="NF008453">
    <property type="entry name" value="PRK11308.1"/>
    <property type="match status" value="1"/>
</dbReference>
<protein>
    <submittedName>
        <fullName evidence="6">ABC transporter ATP-binding protein</fullName>
    </submittedName>
</protein>
<evidence type="ECO:0000256" key="1">
    <source>
        <dbReference type="ARBA" id="ARBA00005417"/>
    </source>
</evidence>
<keyword evidence="7" id="KW-1185">Reference proteome</keyword>
<organism evidence="6 7">
    <name type="scientific">Paenibacillus yanchengensis</name>
    <dbReference type="NCBI Taxonomy" id="2035833"/>
    <lineage>
        <taxon>Bacteria</taxon>
        <taxon>Bacillati</taxon>
        <taxon>Bacillota</taxon>
        <taxon>Bacilli</taxon>
        <taxon>Bacillales</taxon>
        <taxon>Paenibacillaceae</taxon>
        <taxon>Paenibacillus</taxon>
    </lineage>
</organism>
<dbReference type="Pfam" id="PF08352">
    <property type="entry name" value="oligo_HPY"/>
    <property type="match status" value="1"/>
</dbReference>
<evidence type="ECO:0000256" key="2">
    <source>
        <dbReference type="ARBA" id="ARBA00022448"/>
    </source>
</evidence>
<evidence type="ECO:0000259" key="5">
    <source>
        <dbReference type="PROSITE" id="PS50893"/>
    </source>
</evidence>
<dbReference type="RefSeq" id="WP_377769686.1">
    <property type="nucleotide sequence ID" value="NZ_JBHUHO010000008.1"/>
</dbReference>
<dbReference type="CDD" id="cd03257">
    <property type="entry name" value="ABC_NikE_OppD_transporters"/>
    <property type="match status" value="1"/>
</dbReference>
<dbReference type="Gene3D" id="3.40.50.300">
    <property type="entry name" value="P-loop containing nucleotide triphosphate hydrolases"/>
    <property type="match status" value="1"/>
</dbReference>
<dbReference type="PROSITE" id="PS00211">
    <property type="entry name" value="ABC_TRANSPORTER_1"/>
    <property type="match status" value="1"/>
</dbReference>
<keyword evidence="4 6" id="KW-0067">ATP-binding</keyword>
<name>A0ABW4YGZ7_9BACL</name>
<dbReference type="InterPro" id="IPR003439">
    <property type="entry name" value="ABC_transporter-like_ATP-bd"/>
</dbReference>
<dbReference type="InterPro" id="IPR027417">
    <property type="entry name" value="P-loop_NTPase"/>
</dbReference>
<evidence type="ECO:0000256" key="4">
    <source>
        <dbReference type="ARBA" id="ARBA00022840"/>
    </source>
</evidence>
<gene>
    <name evidence="6" type="ORF">ACFSJH_02735</name>
</gene>
<dbReference type="PANTHER" id="PTHR43776">
    <property type="entry name" value="TRANSPORT ATP-BINDING PROTEIN"/>
    <property type="match status" value="1"/>
</dbReference>
<dbReference type="InterPro" id="IPR050319">
    <property type="entry name" value="ABC_transp_ATP-bind"/>
</dbReference>
<dbReference type="SMART" id="SM00382">
    <property type="entry name" value="AAA"/>
    <property type="match status" value="1"/>
</dbReference>
<proteinExistence type="inferred from homology"/>
<dbReference type="SUPFAM" id="SSF52540">
    <property type="entry name" value="P-loop containing nucleoside triphosphate hydrolases"/>
    <property type="match status" value="1"/>
</dbReference>
<keyword evidence="3" id="KW-0547">Nucleotide-binding</keyword>
<dbReference type="InterPro" id="IPR003593">
    <property type="entry name" value="AAA+_ATPase"/>
</dbReference>
<evidence type="ECO:0000256" key="3">
    <source>
        <dbReference type="ARBA" id="ARBA00022741"/>
    </source>
</evidence>
<dbReference type="Pfam" id="PF00005">
    <property type="entry name" value="ABC_tran"/>
    <property type="match status" value="1"/>
</dbReference>
<dbReference type="EMBL" id="JBHUHO010000008">
    <property type="protein sequence ID" value="MFD2114664.1"/>
    <property type="molecule type" value="Genomic_DNA"/>
</dbReference>
<feature type="domain" description="ABC transporter" evidence="5">
    <location>
        <begin position="10"/>
        <end position="262"/>
    </location>
</feature>
<keyword evidence="2" id="KW-0813">Transport</keyword>
<dbReference type="GO" id="GO:0005524">
    <property type="term" value="F:ATP binding"/>
    <property type="evidence" value="ECO:0007669"/>
    <property type="project" value="UniProtKB-KW"/>
</dbReference>
<dbReference type="PROSITE" id="PS50893">
    <property type="entry name" value="ABC_TRANSPORTER_2"/>
    <property type="match status" value="1"/>
</dbReference>
<comment type="caution">
    <text evidence="6">The sequence shown here is derived from an EMBL/GenBank/DDBJ whole genome shotgun (WGS) entry which is preliminary data.</text>
</comment>
<sequence length="330" mass="36813">MSTNQKSILLDVAQLQKKFPVYGSFGKIAGAKQYVHAINNVSFQLYEGEVYGLVGESGSGKSTTARTLLGLIKANAGSVSYQGQEVTSLTAKALRRLRKEIQMVFQDPYSSLNPRKTIGQILEEPLKIHGIGSREERQATALQLLQTVGLQAEHYFHYPHKLSGGQRQRIGLARALILQPKLLICDEPVSALDVSIQSQILNMLRLLQQDMNLTMLFITHDISVVRYISDRIGVMYLGKLVEEATTEQLFDQPLHPYTKALFSSVPNQQDKQRERITLQGEIPSPIAPPTGCMFHTRCPYAVQKCRVDEPVLQQVADHHRVACHLIGEGV</sequence>
<accession>A0ABW4YGZ7</accession>
<reference evidence="7" key="1">
    <citation type="journal article" date="2019" name="Int. J. Syst. Evol. Microbiol.">
        <title>The Global Catalogue of Microorganisms (GCM) 10K type strain sequencing project: providing services to taxonomists for standard genome sequencing and annotation.</title>
        <authorList>
            <consortium name="The Broad Institute Genomics Platform"/>
            <consortium name="The Broad Institute Genome Sequencing Center for Infectious Disease"/>
            <person name="Wu L."/>
            <person name="Ma J."/>
        </authorList>
    </citation>
    <scope>NUCLEOTIDE SEQUENCE [LARGE SCALE GENOMIC DNA]</scope>
    <source>
        <strain evidence="7">GH52</strain>
    </source>
</reference>
<dbReference type="InterPro" id="IPR017871">
    <property type="entry name" value="ABC_transporter-like_CS"/>
</dbReference>
<dbReference type="Proteomes" id="UP001597362">
    <property type="component" value="Unassembled WGS sequence"/>
</dbReference>
<evidence type="ECO:0000313" key="6">
    <source>
        <dbReference type="EMBL" id="MFD2114664.1"/>
    </source>
</evidence>
<evidence type="ECO:0000313" key="7">
    <source>
        <dbReference type="Proteomes" id="UP001597362"/>
    </source>
</evidence>